<dbReference type="Gene3D" id="3.40.50.300">
    <property type="entry name" value="P-loop containing nucleotide triphosphate hydrolases"/>
    <property type="match status" value="1"/>
</dbReference>
<evidence type="ECO:0000313" key="6">
    <source>
        <dbReference type="EMBL" id="RIQ34181.1"/>
    </source>
</evidence>
<dbReference type="InterPro" id="IPR003439">
    <property type="entry name" value="ABC_transporter-like_ATP-bd"/>
</dbReference>
<keyword evidence="7" id="KW-1185">Reference proteome</keyword>
<dbReference type="GO" id="GO:0005524">
    <property type="term" value="F:ATP binding"/>
    <property type="evidence" value="ECO:0007669"/>
    <property type="project" value="UniProtKB-KW"/>
</dbReference>
<dbReference type="InterPro" id="IPR050319">
    <property type="entry name" value="ABC_transp_ATP-bind"/>
</dbReference>
<reference evidence="6 7" key="1">
    <citation type="submission" date="2018-09" db="EMBL/GenBank/DDBJ databases">
        <title>Isolation, diversity and antifungal activity of actinobacteria from wheat.</title>
        <authorList>
            <person name="Han C."/>
        </authorList>
    </citation>
    <scope>NUCLEOTIDE SEQUENCE [LARGE SCALE GENOMIC DNA]</scope>
    <source>
        <strain evidence="6 7">NEAU-YY265</strain>
    </source>
</reference>
<dbReference type="EMBL" id="QUAL01000034">
    <property type="protein sequence ID" value="RIQ34181.1"/>
    <property type="molecule type" value="Genomic_DNA"/>
</dbReference>
<evidence type="ECO:0000256" key="1">
    <source>
        <dbReference type="ARBA" id="ARBA00005417"/>
    </source>
</evidence>
<dbReference type="Pfam" id="PF08352">
    <property type="entry name" value="oligo_HPY"/>
    <property type="match status" value="1"/>
</dbReference>
<evidence type="ECO:0000313" key="7">
    <source>
        <dbReference type="Proteomes" id="UP000284057"/>
    </source>
</evidence>
<keyword evidence="4 6" id="KW-0067">ATP-binding</keyword>
<dbReference type="GO" id="GO:0016887">
    <property type="term" value="F:ATP hydrolysis activity"/>
    <property type="evidence" value="ECO:0007669"/>
    <property type="project" value="InterPro"/>
</dbReference>
<dbReference type="GO" id="GO:0055085">
    <property type="term" value="P:transmembrane transport"/>
    <property type="evidence" value="ECO:0007669"/>
    <property type="project" value="UniProtKB-ARBA"/>
</dbReference>
<proteinExistence type="inferred from homology"/>
<protein>
    <submittedName>
        <fullName evidence="6">ABC transporter ATP-binding protein</fullName>
    </submittedName>
</protein>
<evidence type="ECO:0000256" key="3">
    <source>
        <dbReference type="ARBA" id="ARBA00022741"/>
    </source>
</evidence>
<evidence type="ECO:0000259" key="5">
    <source>
        <dbReference type="PROSITE" id="PS50893"/>
    </source>
</evidence>
<comment type="similarity">
    <text evidence="1">Belongs to the ABC transporter superfamily.</text>
</comment>
<feature type="domain" description="ABC transporter" evidence="5">
    <location>
        <begin position="9"/>
        <end position="253"/>
    </location>
</feature>
<dbReference type="PROSITE" id="PS00211">
    <property type="entry name" value="ABC_TRANSPORTER_1"/>
    <property type="match status" value="1"/>
</dbReference>
<evidence type="ECO:0000256" key="4">
    <source>
        <dbReference type="ARBA" id="ARBA00022840"/>
    </source>
</evidence>
<accession>A0A418KWK9</accession>
<dbReference type="PANTHER" id="PTHR43776:SF7">
    <property type="entry name" value="D,D-DIPEPTIDE TRANSPORT ATP-BINDING PROTEIN DDPF-RELATED"/>
    <property type="match status" value="1"/>
</dbReference>
<gene>
    <name evidence="6" type="ORF">DY240_03685</name>
</gene>
<dbReference type="Pfam" id="PF00005">
    <property type="entry name" value="ABC_tran"/>
    <property type="match status" value="1"/>
</dbReference>
<dbReference type="PROSITE" id="PS50893">
    <property type="entry name" value="ABC_TRANSPORTER_2"/>
    <property type="match status" value="1"/>
</dbReference>
<dbReference type="InterPro" id="IPR017871">
    <property type="entry name" value="ABC_transporter-like_CS"/>
</dbReference>
<evidence type="ECO:0000256" key="2">
    <source>
        <dbReference type="ARBA" id="ARBA00022448"/>
    </source>
</evidence>
<name>A0A418KWK9_9ACTN</name>
<dbReference type="Proteomes" id="UP000284057">
    <property type="component" value="Unassembled WGS sequence"/>
</dbReference>
<dbReference type="RefSeq" id="WP_119658615.1">
    <property type="nucleotide sequence ID" value="NZ_QUAL01000034.1"/>
</dbReference>
<dbReference type="AlphaFoldDB" id="A0A418KWK9"/>
<organism evidence="6 7">
    <name type="scientific">Jiangella rhizosphaerae</name>
    <dbReference type="NCBI Taxonomy" id="2293569"/>
    <lineage>
        <taxon>Bacteria</taxon>
        <taxon>Bacillati</taxon>
        <taxon>Actinomycetota</taxon>
        <taxon>Actinomycetes</taxon>
        <taxon>Jiangellales</taxon>
        <taxon>Jiangellaceae</taxon>
        <taxon>Jiangella</taxon>
    </lineage>
</organism>
<dbReference type="PANTHER" id="PTHR43776">
    <property type="entry name" value="TRANSPORT ATP-BINDING PROTEIN"/>
    <property type="match status" value="1"/>
</dbReference>
<dbReference type="InterPro" id="IPR013563">
    <property type="entry name" value="Oligopep_ABC_C"/>
</dbReference>
<dbReference type="SUPFAM" id="SSF52540">
    <property type="entry name" value="P-loop containing nucleoside triphosphate hydrolases"/>
    <property type="match status" value="1"/>
</dbReference>
<dbReference type="SMART" id="SM00382">
    <property type="entry name" value="AAA"/>
    <property type="match status" value="1"/>
</dbReference>
<keyword evidence="2" id="KW-0813">Transport</keyword>
<dbReference type="OrthoDB" id="3504674at2"/>
<comment type="caution">
    <text evidence="6">The sequence shown here is derived from an EMBL/GenBank/DDBJ whole genome shotgun (WGS) entry which is preliminary data.</text>
</comment>
<dbReference type="InterPro" id="IPR003593">
    <property type="entry name" value="AAA+_ATPase"/>
</dbReference>
<keyword evidence="3" id="KW-0547">Nucleotide-binding</keyword>
<sequence>MTAAPAAALQADGVEVWLGRRAKSRILHGVGLTARSGEIVGLIGETGSGKTTLARAIVGLAPLHAGTVRVDGTPVDGLRGAALRRFRRSGRVQYVFQDPLRSLDPDVTVLDSVVEGLAIRGDGKAADRRARAVAALEQVGLDPALGDRLPGRLSGGQRQRVAIARALAVDPRVLLLDEPVSALDAANRNHVLRVLDRLRHEREVAIVMISHDLGSLAGIADRVVVLYRGEVVEEGPAARVLLEPEHPYTQRLVTSVPSIDGPRRPLITEGVHV</sequence>
<dbReference type="CDD" id="cd03257">
    <property type="entry name" value="ABC_NikE_OppD_transporters"/>
    <property type="match status" value="1"/>
</dbReference>
<dbReference type="InterPro" id="IPR027417">
    <property type="entry name" value="P-loop_NTPase"/>
</dbReference>
<dbReference type="GO" id="GO:0015833">
    <property type="term" value="P:peptide transport"/>
    <property type="evidence" value="ECO:0007669"/>
    <property type="project" value="InterPro"/>
</dbReference>